<evidence type="ECO:0000256" key="10">
    <source>
        <dbReference type="RuleBase" id="RU004273"/>
    </source>
</evidence>
<gene>
    <name evidence="12" type="primary">Ppef1</name>
    <name evidence="12" type="ORF">IBISTR_R03380</name>
</gene>
<dbReference type="InterPro" id="IPR029052">
    <property type="entry name" value="Metallo-depent_PP-like"/>
</dbReference>
<dbReference type="GO" id="GO:0030145">
    <property type="term" value="F:manganese ion binding"/>
    <property type="evidence" value="ECO:0007669"/>
    <property type="project" value="InterPro"/>
</dbReference>
<feature type="domain" description="EF-hand" evidence="11">
    <location>
        <begin position="521"/>
        <end position="556"/>
    </location>
</feature>
<dbReference type="InterPro" id="IPR011992">
    <property type="entry name" value="EF-hand-dom_pair"/>
</dbReference>
<dbReference type="InterPro" id="IPR006186">
    <property type="entry name" value="Ser/Thr-sp_prot-phosphatase"/>
</dbReference>
<dbReference type="EC" id="3.1.3.16" evidence="10"/>
<dbReference type="Pfam" id="PF00149">
    <property type="entry name" value="Metallophos"/>
    <property type="match status" value="1"/>
</dbReference>
<keyword evidence="5 10" id="KW-0378">Hydrolase</keyword>
<dbReference type="InterPro" id="IPR002048">
    <property type="entry name" value="EF_hand_dom"/>
</dbReference>
<dbReference type="PANTHER" id="PTHR45668:SF1">
    <property type="entry name" value="SERINE_THREONINE-PROTEIN PHOSPHATASE WITH EF-HANDS 1"/>
    <property type="match status" value="1"/>
</dbReference>
<sequence>TVIRAAILIQNWYRLTMARIEMRRRYSLSIFQSIEYADEQDQLQLSNFFTFMLDHCTHPDSVSHIFTSPGVSQVVDEGLCVTEFEKKIDVPDSYYGPRLSFPLTVEDANALLHAFRNEQLLHARYVLQLLCETRRVLKEMPNITHLSTSYSKEITVCGDLHGNLDDLLLIFYKNGLPSEQNRYVFNGDFVDRGKNSMEILIILFAFLLIYPNDLHLNRGNHEDYIMNLRYGFTKEVSKKYKDHGKQILCLLRDVFSWLPLATIIDSKVLILHGGISDTTDLDFLNALERNKVRDHIHVRVILFSLKNLAIQMLRSSFCYLQILDILWSDPRSQNGCTPNKCRGGGCYFGPDVTAKLFEKYNLKMLIRSHEFKPEGYEISHDGKVITIFSASNYYEEGSNRGAYIKLNPELIPRFVQYRVSRYTRRQNLRERVGTIESSALKSLREKIYAHRSELTSKISVNDWAAAMESVLQLELPWRMLRSQLAQMNPDGEVDFMSCFYDLKIGQPVKEVQPALVETLCRYRKDLEIIFNIIDKDHSGLISLEEFGQTWKLFTSHLGIDIHDESLDKLVLSIDYNKDGHIDFNEFLEAFHVVHRLEKKAN</sequence>
<dbReference type="Pfam" id="PF13499">
    <property type="entry name" value="EF-hand_7"/>
    <property type="match status" value="1"/>
</dbReference>
<dbReference type="GO" id="GO:0005509">
    <property type="term" value="F:calcium ion binding"/>
    <property type="evidence" value="ECO:0007669"/>
    <property type="project" value="InterPro"/>
</dbReference>
<dbReference type="InterPro" id="IPR051134">
    <property type="entry name" value="PPP_phosphatase"/>
</dbReference>
<dbReference type="CDD" id="cd00051">
    <property type="entry name" value="EFh"/>
    <property type="match status" value="1"/>
</dbReference>
<keyword evidence="6" id="KW-0106">Calcium</keyword>
<dbReference type="Pfam" id="PF08321">
    <property type="entry name" value="PPP5"/>
    <property type="match status" value="1"/>
</dbReference>
<keyword evidence="4" id="KW-0677">Repeat</keyword>
<dbReference type="InterPro" id="IPR013235">
    <property type="entry name" value="PPP_dom"/>
</dbReference>
<dbReference type="Gene3D" id="3.60.21.10">
    <property type="match status" value="1"/>
</dbReference>
<accession>A0A7K7U9J9</accession>
<keyword evidence="3" id="KW-0479">Metal-binding</keyword>
<protein>
    <recommendedName>
        <fullName evidence="10">Serine/threonine-protein phosphatase</fullName>
        <ecNumber evidence="10">3.1.3.16</ecNumber>
    </recommendedName>
</protein>
<keyword evidence="13" id="KW-1185">Reference proteome</keyword>
<dbReference type="SUPFAM" id="SSF56300">
    <property type="entry name" value="Metallo-dependent phosphatases"/>
    <property type="match status" value="1"/>
</dbReference>
<dbReference type="PROSITE" id="PS00018">
    <property type="entry name" value="EF_HAND_1"/>
    <property type="match status" value="2"/>
</dbReference>
<name>A0A7K7U9J9_9CHAR</name>
<evidence type="ECO:0000256" key="2">
    <source>
        <dbReference type="ARBA" id="ARBA00008294"/>
    </source>
</evidence>
<dbReference type="InterPro" id="IPR018247">
    <property type="entry name" value="EF_Hand_1_Ca_BS"/>
</dbReference>
<organism evidence="12 13">
    <name type="scientific">Ibidorhyncha struthersii</name>
    <dbReference type="NCBI Taxonomy" id="425643"/>
    <lineage>
        <taxon>Eukaryota</taxon>
        <taxon>Metazoa</taxon>
        <taxon>Chordata</taxon>
        <taxon>Craniata</taxon>
        <taxon>Vertebrata</taxon>
        <taxon>Euteleostomi</taxon>
        <taxon>Archelosauria</taxon>
        <taxon>Archosauria</taxon>
        <taxon>Dinosauria</taxon>
        <taxon>Saurischia</taxon>
        <taxon>Theropoda</taxon>
        <taxon>Coelurosauria</taxon>
        <taxon>Aves</taxon>
        <taxon>Neognathae</taxon>
        <taxon>Neoaves</taxon>
        <taxon>Charadriiformes</taxon>
        <taxon>Charadriidae</taxon>
        <taxon>Ibidorhyncha</taxon>
    </lineage>
</organism>
<evidence type="ECO:0000256" key="3">
    <source>
        <dbReference type="ARBA" id="ARBA00022723"/>
    </source>
</evidence>
<dbReference type="PROSITE" id="PS50222">
    <property type="entry name" value="EF_HAND_2"/>
    <property type="match status" value="2"/>
</dbReference>
<evidence type="ECO:0000256" key="1">
    <source>
        <dbReference type="ARBA" id="ARBA00001936"/>
    </source>
</evidence>
<dbReference type="FunFam" id="3.60.21.10:FF:000049">
    <property type="entry name" value="Serine/threonine-protein phosphatase with EF-hands"/>
    <property type="match status" value="1"/>
</dbReference>
<dbReference type="PIRSF" id="PIRSF000912">
    <property type="entry name" value="PPEF"/>
    <property type="match status" value="1"/>
</dbReference>
<comment type="similarity">
    <text evidence="2 10">Belongs to the PPP phosphatase family.</text>
</comment>
<evidence type="ECO:0000313" key="13">
    <source>
        <dbReference type="Proteomes" id="UP000587655"/>
    </source>
</evidence>
<dbReference type="SMART" id="SM00054">
    <property type="entry name" value="EFh"/>
    <property type="match status" value="2"/>
</dbReference>
<dbReference type="InterPro" id="IPR004843">
    <property type="entry name" value="Calcineurin-like_PHP"/>
</dbReference>
<evidence type="ECO:0000259" key="11">
    <source>
        <dbReference type="PROSITE" id="PS50222"/>
    </source>
</evidence>
<comment type="catalytic activity">
    <reaction evidence="9 10">
        <text>O-phospho-L-threonyl-[protein] + H2O = L-threonyl-[protein] + phosphate</text>
        <dbReference type="Rhea" id="RHEA:47004"/>
        <dbReference type="Rhea" id="RHEA-COMP:11060"/>
        <dbReference type="Rhea" id="RHEA-COMP:11605"/>
        <dbReference type="ChEBI" id="CHEBI:15377"/>
        <dbReference type="ChEBI" id="CHEBI:30013"/>
        <dbReference type="ChEBI" id="CHEBI:43474"/>
        <dbReference type="ChEBI" id="CHEBI:61977"/>
        <dbReference type="EC" id="3.1.3.16"/>
    </reaction>
</comment>
<reference evidence="12 13" key="1">
    <citation type="submission" date="2019-09" db="EMBL/GenBank/DDBJ databases">
        <title>Bird 10,000 Genomes (B10K) Project - Family phase.</title>
        <authorList>
            <person name="Zhang G."/>
        </authorList>
    </citation>
    <scope>NUCLEOTIDE SEQUENCE [LARGE SCALE GENOMIC DNA]</scope>
    <source>
        <strain evidence="12">B10K-DU-030-25</strain>
    </source>
</reference>
<evidence type="ECO:0000256" key="7">
    <source>
        <dbReference type="ARBA" id="ARBA00023211"/>
    </source>
</evidence>
<feature type="non-terminal residue" evidence="12">
    <location>
        <position position="601"/>
    </location>
</feature>
<evidence type="ECO:0000256" key="6">
    <source>
        <dbReference type="ARBA" id="ARBA00022837"/>
    </source>
</evidence>
<comment type="catalytic activity">
    <reaction evidence="8">
        <text>O-phospho-L-seryl-[protein] + H2O = L-seryl-[protein] + phosphate</text>
        <dbReference type="Rhea" id="RHEA:20629"/>
        <dbReference type="Rhea" id="RHEA-COMP:9863"/>
        <dbReference type="Rhea" id="RHEA-COMP:11604"/>
        <dbReference type="ChEBI" id="CHEBI:15377"/>
        <dbReference type="ChEBI" id="CHEBI:29999"/>
        <dbReference type="ChEBI" id="CHEBI:43474"/>
        <dbReference type="ChEBI" id="CHEBI:83421"/>
        <dbReference type="EC" id="3.1.3.16"/>
    </reaction>
</comment>
<comment type="cofactor">
    <cofactor evidence="1">
        <name>Mn(2+)</name>
        <dbReference type="ChEBI" id="CHEBI:29035"/>
    </cofactor>
</comment>
<evidence type="ECO:0000256" key="5">
    <source>
        <dbReference type="ARBA" id="ARBA00022801"/>
    </source>
</evidence>
<dbReference type="GO" id="GO:0050906">
    <property type="term" value="P:detection of stimulus involved in sensory perception"/>
    <property type="evidence" value="ECO:0007669"/>
    <property type="project" value="InterPro"/>
</dbReference>
<evidence type="ECO:0000256" key="9">
    <source>
        <dbReference type="ARBA" id="ARBA00048336"/>
    </source>
</evidence>
<dbReference type="PROSITE" id="PS00125">
    <property type="entry name" value="SER_THR_PHOSPHATASE"/>
    <property type="match status" value="1"/>
</dbReference>
<keyword evidence="7" id="KW-0464">Manganese</keyword>
<comment type="caution">
    <text evidence="12">The sequence shown here is derived from an EMBL/GenBank/DDBJ whole genome shotgun (WGS) entry which is preliminary data.</text>
</comment>
<dbReference type="PANTHER" id="PTHR45668">
    <property type="entry name" value="SERINE/THREONINE-PROTEIN PHOSPHATASE 5-RELATED"/>
    <property type="match status" value="1"/>
</dbReference>
<dbReference type="AlphaFoldDB" id="A0A7K7U9J9"/>
<dbReference type="GO" id="GO:0004722">
    <property type="term" value="F:protein serine/threonine phosphatase activity"/>
    <property type="evidence" value="ECO:0007669"/>
    <property type="project" value="UniProtKB-EC"/>
</dbReference>
<feature type="domain" description="EF-hand" evidence="11">
    <location>
        <begin position="561"/>
        <end position="596"/>
    </location>
</feature>
<evidence type="ECO:0000256" key="4">
    <source>
        <dbReference type="ARBA" id="ARBA00022737"/>
    </source>
</evidence>
<feature type="non-terminal residue" evidence="12">
    <location>
        <position position="1"/>
    </location>
</feature>
<dbReference type="FunFam" id="1.10.238.10:FF:000514">
    <property type="entry name" value="Serine/threonine-protein phosphatase with EF-hands"/>
    <property type="match status" value="1"/>
</dbReference>
<dbReference type="Gene3D" id="1.10.238.10">
    <property type="entry name" value="EF-hand"/>
    <property type="match status" value="1"/>
</dbReference>
<dbReference type="EMBL" id="VZSZ01007047">
    <property type="protein sequence ID" value="NXA24921.1"/>
    <property type="molecule type" value="Genomic_DNA"/>
</dbReference>
<dbReference type="GO" id="GO:0005506">
    <property type="term" value="F:iron ion binding"/>
    <property type="evidence" value="ECO:0007669"/>
    <property type="project" value="InterPro"/>
</dbReference>
<dbReference type="PRINTS" id="PR00114">
    <property type="entry name" value="STPHPHTASE"/>
</dbReference>
<dbReference type="SUPFAM" id="SSF47473">
    <property type="entry name" value="EF-hand"/>
    <property type="match status" value="1"/>
</dbReference>
<dbReference type="InterPro" id="IPR012008">
    <property type="entry name" value="Ser/Thr-Pase_EF-hand_contain"/>
</dbReference>
<dbReference type="Proteomes" id="UP000587655">
    <property type="component" value="Unassembled WGS sequence"/>
</dbReference>
<proteinExistence type="inferred from homology"/>
<evidence type="ECO:0000313" key="12">
    <source>
        <dbReference type="EMBL" id="NXA24921.1"/>
    </source>
</evidence>
<evidence type="ECO:0000256" key="8">
    <source>
        <dbReference type="ARBA" id="ARBA00047761"/>
    </source>
</evidence>
<dbReference type="SMART" id="SM00156">
    <property type="entry name" value="PP2Ac"/>
    <property type="match status" value="1"/>
</dbReference>